<dbReference type="OrthoDB" id="7222937at2"/>
<dbReference type="GO" id="GO:0015074">
    <property type="term" value="P:DNA integration"/>
    <property type="evidence" value="ECO:0007669"/>
    <property type="project" value="InterPro"/>
</dbReference>
<name>A0A6L8VM56_9RHOB</name>
<evidence type="ECO:0000313" key="3">
    <source>
        <dbReference type="Proteomes" id="UP000477083"/>
    </source>
</evidence>
<sequence length="541" mass="60989">MTLQKVRFTKQRGGYYHLNIPIPPAIRQEYGGKVAFERSTGSRDPSEAERQVRAQRAAFDVQVRNAEHRADDARFKALLFPADAGAVESLGGRQYLPRAVESLRQQAAFLIAGHGATDIADDEELSPDVMREIQLKADLAAHEAFQTTITAEIRRLKSISATLEVAVPPAPAFLDEGVTGIRELAERMADDKSYTKQFRDSLRYTVRRWVELHGDIAIAKWEKSHLSAFSDALKGLPITREKRVQDLPIRKAIEVAKVKGLDTMGDKIRQTRIDHMKALATYAMNQLGLIKADPFGKYTIIKAKQKHSERAKDDTKPFSPAQVRLILPHCAARFHEDTLDRWAPIFSAFTGARREEIGQLYVADVANWGNLLTISITDEGEDQKVKNKHSFRTIPVPVALMDAGFGDFVARRRQAGGKMLFLENYTDNRTKLKTPREVRLNDRGRYTETYGERFSRYVRTPLELTDDGLVFHSFRHSWTDAARRAKIDPEIRRLIAGRLDGEDYTESNYGGADLLQEKLEAMEAVIPFLTKDGGAGRADQP</sequence>
<dbReference type="GO" id="GO:0006310">
    <property type="term" value="P:DNA recombination"/>
    <property type="evidence" value="ECO:0007669"/>
    <property type="project" value="UniProtKB-KW"/>
</dbReference>
<organism evidence="2 3">
    <name type="scientific">Frigidibacter albus</name>
    <dbReference type="NCBI Taxonomy" id="1465486"/>
    <lineage>
        <taxon>Bacteria</taxon>
        <taxon>Pseudomonadati</taxon>
        <taxon>Pseudomonadota</taxon>
        <taxon>Alphaproteobacteria</taxon>
        <taxon>Rhodobacterales</taxon>
        <taxon>Paracoccaceae</taxon>
        <taxon>Frigidibacter</taxon>
    </lineage>
</organism>
<comment type="caution">
    <text evidence="2">The sequence shown here is derived from an EMBL/GenBank/DDBJ whole genome shotgun (WGS) entry which is preliminary data.</text>
</comment>
<dbReference type="AlphaFoldDB" id="A0A6L8VM56"/>
<dbReference type="EMBL" id="WWNR01000017">
    <property type="protein sequence ID" value="MZQ91164.1"/>
    <property type="molecule type" value="Genomic_DNA"/>
</dbReference>
<keyword evidence="3" id="KW-1185">Reference proteome</keyword>
<dbReference type="CDD" id="cd01184">
    <property type="entry name" value="INT_C_like_1"/>
    <property type="match status" value="1"/>
</dbReference>
<dbReference type="GO" id="GO:0003677">
    <property type="term" value="F:DNA binding"/>
    <property type="evidence" value="ECO:0007669"/>
    <property type="project" value="InterPro"/>
</dbReference>
<gene>
    <name evidence="2" type="ORF">GS660_18900</name>
</gene>
<protein>
    <recommendedName>
        <fullName evidence="4">Tyrosine-type recombinase/integrase</fullName>
    </recommendedName>
</protein>
<reference evidence="2 3" key="1">
    <citation type="submission" date="2020-01" db="EMBL/GenBank/DDBJ databases">
        <title>Frigidibacter albus SP32T (=CGMCC 1.13995T).</title>
        <authorList>
            <person name="Liao X."/>
        </authorList>
    </citation>
    <scope>NUCLEOTIDE SEQUENCE [LARGE SCALE GENOMIC DNA]</scope>
    <source>
        <strain evidence="2 3">SP32</strain>
    </source>
</reference>
<evidence type="ECO:0000256" key="1">
    <source>
        <dbReference type="ARBA" id="ARBA00023172"/>
    </source>
</evidence>
<dbReference type="Proteomes" id="UP000477083">
    <property type="component" value="Unassembled WGS sequence"/>
</dbReference>
<dbReference type="RefSeq" id="WP_161348549.1">
    <property type="nucleotide sequence ID" value="NZ_BMGW01000017.1"/>
</dbReference>
<dbReference type="Gene3D" id="1.10.443.10">
    <property type="entry name" value="Intergrase catalytic core"/>
    <property type="match status" value="1"/>
</dbReference>
<evidence type="ECO:0008006" key="4">
    <source>
        <dbReference type="Google" id="ProtNLM"/>
    </source>
</evidence>
<dbReference type="InterPro" id="IPR013762">
    <property type="entry name" value="Integrase-like_cat_sf"/>
</dbReference>
<evidence type="ECO:0000313" key="2">
    <source>
        <dbReference type="EMBL" id="MZQ91164.1"/>
    </source>
</evidence>
<dbReference type="InterPro" id="IPR011010">
    <property type="entry name" value="DNA_brk_join_enz"/>
</dbReference>
<keyword evidence="1" id="KW-0233">DNA recombination</keyword>
<proteinExistence type="predicted"/>
<dbReference type="SUPFAM" id="SSF56349">
    <property type="entry name" value="DNA breaking-rejoining enzymes"/>
    <property type="match status" value="1"/>
</dbReference>
<accession>A0A6L8VM56</accession>